<sequence>MAGPEFQTSGQPIIASAPTRLDFGGGWTDVPPYTHERGGFVCNLAIERRATVSLTVASAPSQGAAAHDPLATAALRHSGLTASRVEIHSDFPFGAGLGGSSSVGVALAAAIAHATHTTCDAAELAERSRRVEVEELGVAGGFQDHYAAAFGGALGLSFTHTNEATRIPLSDACVDELESCLTLVYTGESRISGETISAVLDAYRDRVPRVVDALDRMAELARQMHQALATGQVASLASCIDEHWQYQRSLHPRISTPRIDELERVVRRAGATGFKALGASGGGSVLICSSANDAARVQTAAATLGQVLTWRVARDGVRVRADLPRL</sequence>
<proteinExistence type="inferred from homology"/>
<evidence type="ECO:0000259" key="7">
    <source>
        <dbReference type="Pfam" id="PF08544"/>
    </source>
</evidence>
<dbReference type="Proteomes" id="UP000264071">
    <property type="component" value="Unassembled WGS sequence"/>
</dbReference>
<evidence type="ECO:0000313" key="9">
    <source>
        <dbReference type="Proteomes" id="UP000264071"/>
    </source>
</evidence>
<dbReference type="InterPro" id="IPR006204">
    <property type="entry name" value="GHMP_kinase_N_dom"/>
</dbReference>
<keyword evidence="1" id="KW-0808">Transferase</keyword>
<gene>
    <name evidence="8" type="ORF">DGD08_15175</name>
</gene>
<evidence type="ECO:0000256" key="1">
    <source>
        <dbReference type="ARBA" id="ARBA00022679"/>
    </source>
</evidence>
<dbReference type="PANTHER" id="PTHR32463">
    <property type="entry name" value="L-FUCOSE KINASE"/>
    <property type="match status" value="1"/>
</dbReference>
<keyword evidence="4" id="KW-0067">ATP-binding</keyword>
<keyword evidence="2" id="KW-0547">Nucleotide-binding</keyword>
<dbReference type="Gene3D" id="3.30.230.120">
    <property type="match status" value="1"/>
</dbReference>
<comment type="similarity">
    <text evidence="5">Belongs to the GHMP kinase family.</text>
</comment>
<dbReference type="GO" id="GO:0050201">
    <property type="term" value="F:fucokinase activity"/>
    <property type="evidence" value="ECO:0007669"/>
    <property type="project" value="TreeGrafter"/>
</dbReference>
<comment type="caution">
    <text evidence="8">The sequence shown here is derived from an EMBL/GenBank/DDBJ whole genome shotgun (WGS) entry which is preliminary data.</text>
</comment>
<dbReference type="InterPro" id="IPR014606">
    <property type="entry name" value="Heptose_7-P_kinase"/>
</dbReference>
<accession>A0A3D4VBP7</accession>
<reference evidence="8 9" key="1">
    <citation type="journal article" date="2018" name="Nat. Biotechnol.">
        <title>A standardized bacterial taxonomy based on genome phylogeny substantially revises the tree of life.</title>
        <authorList>
            <person name="Parks D.H."/>
            <person name="Chuvochina M."/>
            <person name="Waite D.W."/>
            <person name="Rinke C."/>
            <person name="Skarshewski A."/>
            <person name="Chaumeil P.A."/>
            <person name="Hugenholtz P."/>
        </authorList>
    </citation>
    <scope>NUCLEOTIDE SEQUENCE [LARGE SCALE GENOMIC DNA]</scope>
    <source>
        <strain evidence="8">UBA8844</strain>
    </source>
</reference>
<dbReference type="SUPFAM" id="SSF54211">
    <property type="entry name" value="Ribosomal protein S5 domain 2-like"/>
    <property type="match status" value="1"/>
</dbReference>
<dbReference type="InterPro" id="IPR013750">
    <property type="entry name" value="GHMP_kinase_C_dom"/>
</dbReference>
<dbReference type="OMA" id="LDIYPLY"/>
<dbReference type="InterPro" id="IPR020568">
    <property type="entry name" value="Ribosomal_Su5_D2-typ_SF"/>
</dbReference>
<dbReference type="PRINTS" id="PR00960">
    <property type="entry name" value="LMBPPROTEIN"/>
</dbReference>
<evidence type="ECO:0000256" key="3">
    <source>
        <dbReference type="ARBA" id="ARBA00022777"/>
    </source>
</evidence>
<dbReference type="PIRSF" id="PIRSF036406">
    <property type="entry name" value="Hept_kin"/>
    <property type="match status" value="1"/>
</dbReference>
<evidence type="ECO:0000256" key="4">
    <source>
        <dbReference type="ARBA" id="ARBA00022840"/>
    </source>
</evidence>
<dbReference type="InterPro" id="IPR001174">
    <property type="entry name" value="HddA/FKP"/>
</dbReference>
<dbReference type="EMBL" id="DPIY01000011">
    <property type="protein sequence ID" value="HCT58546.1"/>
    <property type="molecule type" value="Genomic_DNA"/>
</dbReference>
<dbReference type="Pfam" id="PF00288">
    <property type="entry name" value="GHMP_kinases_N"/>
    <property type="match status" value="1"/>
</dbReference>
<dbReference type="Pfam" id="PF08544">
    <property type="entry name" value="GHMP_kinases_C"/>
    <property type="match status" value="1"/>
</dbReference>
<name>A0A3D4VBP7_9BACT</name>
<feature type="domain" description="GHMP kinase C-terminal" evidence="7">
    <location>
        <begin position="224"/>
        <end position="301"/>
    </location>
</feature>
<evidence type="ECO:0000256" key="2">
    <source>
        <dbReference type="ARBA" id="ARBA00022741"/>
    </source>
</evidence>
<evidence type="ECO:0000256" key="5">
    <source>
        <dbReference type="ARBA" id="ARBA00038121"/>
    </source>
</evidence>
<dbReference type="AlphaFoldDB" id="A0A3D4VBP7"/>
<dbReference type="SUPFAM" id="SSF55060">
    <property type="entry name" value="GHMP Kinase, C-terminal domain"/>
    <property type="match status" value="1"/>
</dbReference>
<organism evidence="8 9">
    <name type="scientific">Gemmatimonas aurantiaca</name>
    <dbReference type="NCBI Taxonomy" id="173480"/>
    <lineage>
        <taxon>Bacteria</taxon>
        <taxon>Pseudomonadati</taxon>
        <taxon>Gemmatimonadota</taxon>
        <taxon>Gemmatimonadia</taxon>
        <taxon>Gemmatimonadales</taxon>
        <taxon>Gemmatimonadaceae</taxon>
        <taxon>Gemmatimonas</taxon>
    </lineage>
</organism>
<dbReference type="PANTHER" id="PTHR32463:SF0">
    <property type="entry name" value="L-FUCOSE KINASE"/>
    <property type="match status" value="1"/>
</dbReference>
<evidence type="ECO:0000313" key="8">
    <source>
        <dbReference type="EMBL" id="HCT58546.1"/>
    </source>
</evidence>
<keyword evidence="3" id="KW-0418">Kinase</keyword>
<evidence type="ECO:0000259" key="6">
    <source>
        <dbReference type="Pfam" id="PF00288"/>
    </source>
</evidence>
<dbReference type="InterPro" id="IPR052203">
    <property type="entry name" value="GHMP_Kinase-Related"/>
</dbReference>
<protein>
    <recommendedName>
        <fullName evidence="10">GHMP kinase</fullName>
    </recommendedName>
</protein>
<dbReference type="GO" id="GO:0042352">
    <property type="term" value="P:GDP-L-fucose salvage"/>
    <property type="evidence" value="ECO:0007669"/>
    <property type="project" value="TreeGrafter"/>
</dbReference>
<evidence type="ECO:0008006" key="10">
    <source>
        <dbReference type="Google" id="ProtNLM"/>
    </source>
</evidence>
<dbReference type="InterPro" id="IPR036554">
    <property type="entry name" value="GHMP_kinase_C_sf"/>
</dbReference>
<dbReference type="GO" id="GO:0005524">
    <property type="term" value="F:ATP binding"/>
    <property type="evidence" value="ECO:0007669"/>
    <property type="project" value="UniProtKB-KW"/>
</dbReference>
<feature type="domain" description="GHMP kinase N-terminal" evidence="6">
    <location>
        <begin position="75"/>
        <end position="152"/>
    </location>
</feature>